<keyword evidence="2" id="KW-1185">Reference proteome</keyword>
<dbReference type="Proteomes" id="UP000276133">
    <property type="component" value="Unassembled WGS sequence"/>
</dbReference>
<accession>A0A3M7RYR8</accession>
<reference evidence="1 2" key="1">
    <citation type="journal article" date="2018" name="Sci. Rep.">
        <title>Genomic signatures of local adaptation to the degree of environmental predictability in rotifers.</title>
        <authorList>
            <person name="Franch-Gras L."/>
            <person name="Hahn C."/>
            <person name="Garcia-Roger E.M."/>
            <person name="Carmona M.J."/>
            <person name="Serra M."/>
            <person name="Gomez A."/>
        </authorList>
    </citation>
    <scope>NUCLEOTIDE SEQUENCE [LARGE SCALE GENOMIC DNA]</scope>
    <source>
        <strain evidence="1">HYR1</strain>
    </source>
</reference>
<proteinExistence type="predicted"/>
<dbReference type="EMBL" id="REGN01002352">
    <property type="protein sequence ID" value="RNA28711.1"/>
    <property type="molecule type" value="Genomic_DNA"/>
</dbReference>
<gene>
    <name evidence="1" type="ORF">BpHYR1_040626</name>
</gene>
<comment type="caution">
    <text evidence="1">The sequence shown here is derived from an EMBL/GenBank/DDBJ whole genome shotgun (WGS) entry which is preliminary data.</text>
</comment>
<name>A0A3M7RYR8_BRAPC</name>
<protein>
    <submittedName>
        <fullName evidence="1">Uncharacterized protein</fullName>
    </submittedName>
</protein>
<evidence type="ECO:0000313" key="1">
    <source>
        <dbReference type="EMBL" id="RNA28711.1"/>
    </source>
</evidence>
<evidence type="ECO:0000313" key="2">
    <source>
        <dbReference type="Proteomes" id="UP000276133"/>
    </source>
</evidence>
<organism evidence="1 2">
    <name type="scientific">Brachionus plicatilis</name>
    <name type="common">Marine rotifer</name>
    <name type="synonym">Brachionus muelleri</name>
    <dbReference type="NCBI Taxonomy" id="10195"/>
    <lineage>
        <taxon>Eukaryota</taxon>
        <taxon>Metazoa</taxon>
        <taxon>Spiralia</taxon>
        <taxon>Gnathifera</taxon>
        <taxon>Rotifera</taxon>
        <taxon>Eurotatoria</taxon>
        <taxon>Monogononta</taxon>
        <taxon>Pseudotrocha</taxon>
        <taxon>Ploima</taxon>
        <taxon>Brachionidae</taxon>
        <taxon>Brachionus</taxon>
    </lineage>
</organism>
<sequence length="137" mass="16693">MELFILSRIYFVFLFERAALKKYKTLPRQSFQFKKSKTIKKIKLNKTNFTFNIFCEKKFRKLLFKCAFPFRKGLQIKTLKPSKHYFEFNLGKLSHDDLHFFGSTKYDFGTQKSIFSEASFDPWQHEFMRFMYLITEN</sequence>
<dbReference type="AlphaFoldDB" id="A0A3M7RYR8"/>